<proteinExistence type="predicted"/>
<gene>
    <name evidence="1" type="ORF">UFOVP190_163</name>
</gene>
<protein>
    <submittedName>
        <fullName evidence="1">Uncharacterized protein</fullName>
    </submittedName>
</protein>
<evidence type="ECO:0000313" key="1">
    <source>
        <dbReference type="EMBL" id="CAB5214556.1"/>
    </source>
</evidence>
<reference evidence="1" key="1">
    <citation type="submission" date="2020-05" db="EMBL/GenBank/DDBJ databases">
        <authorList>
            <person name="Chiriac C."/>
            <person name="Salcher M."/>
            <person name="Ghai R."/>
            <person name="Kavagutti S V."/>
        </authorList>
    </citation>
    <scope>NUCLEOTIDE SEQUENCE</scope>
</reference>
<dbReference type="EMBL" id="LR798243">
    <property type="protein sequence ID" value="CAB5214556.1"/>
    <property type="molecule type" value="Genomic_DNA"/>
</dbReference>
<name>A0A6J7WP29_9CAUD</name>
<sequence length="93" mass="10994">MLQDNIKRARILKSIMPLLREAQDHILAKIVAHVNNNDQHLRYLRVLKELSDYEQQLIIKITKVEFDTDPTNNDIGLLTFYIIRQIKQISHES</sequence>
<accession>A0A6J7WP29</accession>
<organism evidence="1">
    <name type="scientific">uncultured Caudovirales phage</name>
    <dbReference type="NCBI Taxonomy" id="2100421"/>
    <lineage>
        <taxon>Viruses</taxon>
        <taxon>Duplodnaviria</taxon>
        <taxon>Heunggongvirae</taxon>
        <taxon>Uroviricota</taxon>
        <taxon>Caudoviricetes</taxon>
        <taxon>Peduoviridae</taxon>
        <taxon>Maltschvirus</taxon>
        <taxon>Maltschvirus maltsch</taxon>
    </lineage>
</organism>